<dbReference type="PANTHER" id="PTHR13620:SF104">
    <property type="entry name" value="EXONUCLEASE 3'-5' DOMAIN-CONTAINING PROTEIN 2"/>
    <property type="match status" value="1"/>
</dbReference>
<dbReference type="EMBL" id="GFAC01002516">
    <property type="protein sequence ID" value="JAT96672.1"/>
    <property type="molecule type" value="mRNA"/>
</dbReference>
<organism evidence="5">
    <name type="scientific">Amblyomma aureolatum</name>
    <dbReference type="NCBI Taxonomy" id="187763"/>
    <lineage>
        <taxon>Eukaryota</taxon>
        <taxon>Metazoa</taxon>
        <taxon>Ecdysozoa</taxon>
        <taxon>Arthropoda</taxon>
        <taxon>Chelicerata</taxon>
        <taxon>Arachnida</taxon>
        <taxon>Acari</taxon>
        <taxon>Parasitiformes</taxon>
        <taxon>Ixodida</taxon>
        <taxon>Ixodoidea</taxon>
        <taxon>Ixodidae</taxon>
        <taxon>Amblyomminae</taxon>
        <taxon>Amblyomma</taxon>
    </lineage>
</organism>
<dbReference type="Pfam" id="PF01612">
    <property type="entry name" value="DNA_pol_A_exo1"/>
    <property type="match status" value="1"/>
</dbReference>
<evidence type="ECO:0000259" key="4">
    <source>
        <dbReference type="SMART" id="SM00474"/>
    </source>
</evidence>
<protein>
    <submittedName>
        <fullName evidence="5">Putative 3-5 exonuclease</fullName>
    </submittedName>
</protein>
<accession>A0A1E1XBQ1</accession>
<dbReference type="GO" id="GO:0008408">
    <property type="term" value="F:3'-5' exonuclease activity"/>
    <property type="evidence" value="ECO:0007669"/>
    <property type="project" value="InterPro"/>
</dbReference>
<dbReference type="GO" id="GO:0005634">
    <property type="term" value="C:nucleus"/>
    <property type="evidence" value="ECO:0007669"/>
    <property type="project" value="TreeGrafter"/>
</dbReference>
<dbReference type="AlphaFoldDB" id="A0A1E1XBQ1"/>
<dbReference type="InterPro" id="IPR051132">
    <property type="entry name" value="3-5_Exonuclease_domain"/>
</dbReference>
<dbReference type="CDD" id="cd06141">
    <property type="entry name" value="WRN_exo"/>
    <property type="match status" value="1"/>
</dbReference>
<dbReference type="GO" id="GO:0005737">
    <property type="term" value="C:cytoplasm"/>
    <property type="evidence" value="ECO:0007669"/>
    <property type="project" value="TreeGrafter"/>
</dbReference>
<dbReference type="SMART" id="SM00474">
    <property type="entry name" value="35EXOc"/>
    <property type="match status" value="1"/>
</dbReference>
<dbReference type="InterPro" id="IPR036397">
    <property type="entry name" value="RNaseH_sf"/>
</dbReference>
<evidence type="ECO:0000313" key="5">
    <source>
        <dbReference type="EMBL" id="JAT96672.1"/>
    </source>
</evidence>
<proteinExistence type="evidence at transcript level"/>
<evidence type="ECO:0000256" key="3">
    <source>
        <dbReference type="ARBA" id="ARBA00022839"/>
    </source>
</evidence>
<dbReference type="Gene3D" id="3.30.420.10">
    <property type="entry name" value="Ribonuclease H-like superfamily/Ribonuclease H"/>
    <property type="match status" value="1"/>
</dbReference>
<dbReference type="PANTHER" id="PTHR13620">
    <property type="entry name" value="3-5 EXONUCLEASE"/>
    <property type="match status" value="1"/>
</dbReference>
<dbReference type="GO" id="GO:0003676">
    <property type="term" value="F:nucleic acid binding"/>
    <property type="evidence" value="ECO:0007669"/>
    <property type="project" value="InterPro"/>
</dbReference>
<evidence type="ECO:0000256" key="1">
    <source>
        <dbReference type="ARBA" id="ARBA00022722"/>
    </source>
</evidence>
<name>A0A1E1XBQ1_9ACAR</name>
<dbReference type="InterPro" id="IPR012337">
    <property type="entry name" value="RNaseH-like_sf"/>
</dbReference>
<evidence type="ECO:0000256" key="2">
    <source>
        <dbReference type="ARBA" id="ARBA00022801"/>
    </source>
</evidence>
<keyword evidence="3 5" id="KW-0269">Exonuclease</keyword>
<feature type="domain" description="3'-5' exonuclease" evidence="4">
    <location>
        <begin position="47"/>
        <end position="239"/>
    </location>
</feature>
<sequence length="605" mass="68213">MSATMDAASWPKIAVLTASTVGCIAVCAYQFEKKLHKYVQRLFPSRVVVCSSLEEFKDVEELFVRLCRESSVVGLDCEWVSVGKRRRNVALLQLAPSRDFSVLLRICKMFPDAAGDIREQCLLDFPDSLRDLLDDYSIVKVGVAICDDACKLFHDYGLSVRGCLDLRHVLSFFPELNGYPVAGLKTQARTILGVRADTSKVHTCSDWEADELSTAQIDYAASDVILSVQIFEQILRDRLTVASYRPGWHHRLKAETLAACEGLLDVPFSKADRSLTPVNSRQTSPTVAGGMPKKLGCFRSYVTRKTPLYDNCILQAPDGERLSSCNYKKVQWYVDRGLGTVVSRDDEPLAVQLNFEPSNRPVLDSQYYTQNKDNICVVCSSAQSLVRKNVVPHEYRKYFPDIMKNHISHDILLLCLRCHQISNLRDTALRKALAKECNAPIECGEIGKAREDSVLRKVRSAGRALANARGSLPENRVARLEDVLKEHFNVTEVTDDIIQTASDVDTKVYNDDFVPHGQRVVEHFKQTIGLANFEMRWRQHFLDTMQPKHMPPLWSVDHHREVLALKFAQGRAKDVTLSEIGISQELVDSVLKKLNVAPEDLTKKQ</sequence>
<dbReference type="SUPFAM" id="SSF53098">
    <property type="entry name" value="Ribonuclease H-like"/>
    <property type="match status" value="1"/>
</dbReference>
<keyword evidence="2" id="KW-0378">Hydrolase</keyword>
<dbReference type="InterPro" id="IPR002562">
    <property type="entry name" value="3'-5'_exonuclease_dom"/>
</dbReference>
<reference evidence="5" key="1">
    <citation type="journal article" date="2017" name="Front. Cell. Infect. Microbiol.">
        <title>The Distinct Transcriptional Response of the Midgut of Amblyomma sculptum and Amblyomma aureolatum Ticks to Rickettsia rickettsii Correlates to Their Differences in Susceptibility to Infection.</title>
        <authorList>
            <person name="Martins L.A."/>
            <person name="Galletti M.F.B.M."/>
            <person name="Ribeiro J.M."/>
            <person name="Fujita A."/>
            <person name="Costa F.B."/>
            <person name="Labruna M.B."/>
            <person name="Daffre S."/>
            <person name="Fogaca A.C."/>
        </authorList>
    </citation>
    <scope>NUCLEOTIDE SEQUENCE</scope>
</reference>
<keyword evidence="1" id="KW-0540">Nuclease</keyword>
<dbReference type="GO" id="GO:0006139">
    <property type="term" value="P:nucleobase-containing compound metabolic process"/>
    <property type="evidence" value="ECO:0007669"/>
    <property type="project" value="InterPro"/>
</dbReference>